<sequence>MSHDPEADASYVRLVDQIHPGEAVTQIVVEDDRLPGGVVLDLDADGRLLGIEVLGASRLLRPEVLRRARRGG</sequence>
<name>A0ABT1HWC9_STRSD</name>
<dbReference type="EMBL" id="JAMTCP010000020">
    <property type="protein sequence ID" value="MCP2259831.1"/>
    <property type="molecule type" value="Genomic_DNA"/>
</dbReference>
<protein>
    <submittedName>
        <fullName evidence="1">Uncharacterized protein YuzE</fullName>
    </submittedName>
</protein>
<dbReference type="InterPro" id="IPR019270">
    <property type="entry name" value="DUF2283"/>
</dbReference>
<comment type="caution">
    <text evidence="1">The sequence shown here is derived from an EMBL/GenBank/DDBJ whole genome shotgun (WGS) entry which is preliminary data.</text>
</comment>
<keyword evidence="2" id="KW-1185">Reference proteome</keyword>
<reference evidence="1 2" key="1">
    <citation type="submission" date="2022-06" db="EMBL/GenBank/DDBJ databases">
        <title>Genomic Encyclopedia of Archaeal and Bacterial Type Strains, Phase II (KMG-II): from individual species to whole genera.</title>
        <authorList>
            <person name="Goeker M."/>
        </authorList>
    </citation>
    <scope>NUCLEOTIDE SEQUENCE [LARGE SCALE GENOMIC DNA]</scope>
    <source>
        <strain evidence="1 2">DSM 40477</strain>
    </source>
</reference>
<dbReference type="Pfam" id="PF10049">
    <property type="entry name" value="DUF2283"/>
    <property type="match status" value="1"/>
</dbReference>
<evidence type="ECO:0000313" key="2">
    <source>
        <dbReference type="Proteomes" id="UP001205311"/>
    </source>
</evidence>
<dbReference type="Proteomes" id="UP001205311">
    <property type="component" value="Unassembled WGS sequence"/>
</dbReference>
<gene>
    <name evidence="1" type="ORF">LX15_003540</name>
</gene>
<evidence type="ECO:0000313" key="1">
    <source>
        <dbReference type="EMBL" id="MCP2259831.1"/>
    </source>
</evidence>
<organism evidence="1 2">
    <name type="scientific">Streptoalloteichus tenebrarius (strain ATCC 17920 / DSM 40477 / JCM 4838 / CBS 697.72 / NBRC 16177 / NCIMB 11028 / NRRL B-12390 / A12253. 1 / ISP 5477)</name>
    <name type="common">Streptomyces tenebrarius</name>
    <dbReference type="NCBI Taxonomy" id="1933"/>
    <lineage>
        <taxon>Bacteria</taxon>
        <taxon>Bacillati</taxon>
        <taxon>Actinomycetota</taxon>
        <taxon>Actinomycetes</taxon>
        <taxon>Pseudonocardiales</taxon>
        <taxon>Pseudonocardiaceae</taxon>
        <taxon>Streptoalloteichus</taxon>
    </lineage>
</organism>
<accession>A0ABT1HWC9</accession>
<proteinExistence type="predicted"/>